<dbReference type="SUPFAM" id="SSF52172">
    <property type="entry name" value="CheY-like"/>
    <property type="match status" value="1"/>
</dbReference>
<dbReference type="Proteomes" id="UP000443843">
    <property type="component" value="Unassembled WGS sequence"/>
</dbReference>
<evidence type="ECO:0000313" key="4">
    <source>
        <dbReference type="Proteomes" id="UP000443843"/>
    </source>
</evidence>
<evidence type="ECO:0000259" key="2">
    <source>
        <dbReference type="PROSITE" id="PS50110"/>
    </source>
</evidence>
<name>A0A844W0I0_9RHOB</name>
<dbReference type="InterPro" id="IPR011006">
    <property type="entry name" value="CheY-like_superfamily"/>
</dbReference>
<dbReference type="EMBL" id="WNXQ01000003">
    <property type="protein sequence ID" value="MWB77576.1"/>
    <property type="molecule type" value="Genomic_DNA"/>
</dbReference>
<dbReference type="InterPro" id="IPR001789">
    <property type="entry name" value="Sig_transdc_resp-reg_receiver"/>
</dbReference>
<accession>A0A844W0I0</accession>
<comment type="caution">
    <text evidence="3">The sequence shown here is derived from an EMBL/GenBank/DDBJ whole genome shotgun (WGS) entry which is preliminary data.</text>
</comment>
<organism evidence="3 4">
    <name type="scientific">Pseudooceanicola pacificus</name>
    <dbReference type="NCBI Taxonomy" id="2676438"/>
    <lineage>
        <taxon>Bacteria</taxon>
        <taxon>Pseudomonadati</taxon>
        <taxon>Pseudomonadota</taxon>
        <taxon>Alphaproteobacteria</taxon>
        <taxon>Rhodobacterales</taxon>
        <taxon>Paracoccaceae</taxon>
        <taxon>Pseudooceanicola</taxon>
    </lineage>
</organism>
<keyword evidence="4" id="KW-1185">Reference proteome</keyword>
<gene>
    <name evidence="3" type="ORF">GLS40_06040</name>
</gene>
<dbReference type="CDD" id="cd00156">
    <property type="entry name" value="REC"/>
    <property type="match status" value="1"/>
</dbReference>
<dbReference type="AlphaFoldDB" id="A0A844W0I0"/>
<feature type="domain" description="Response regulatory" evidence="2">
    <location>
        <begin position="22"/>
        <end position="133"/>
    </location>
</feature>
<keyword evidence="1" id="KW-0597">Phosphoprotein</keyword>
<proteinExistence type="predicted"/>
<reference evidence="3 4" key="1">
    <citation type="submission" date="2019-11" db="EMBL/GenBank/DDBJ databases">
        <title>Pseudooceanicola pacifica sp. nov., isolated from deep-sea sediment of the Pacific Ocean.</title>
        <authorList>
            <person name="Lyu L."/>
        </authorList>
    </citation>
    <scope>NUCLEOTIDE SEQUENCE [LARGE SCALE GENOMIC DNA]</scope>
    <source>
        <strain evidence="3 4">216_PA32_1</strain>
    </source>
</reference>
<feature type="modified residue" description="4-aspartylphosphate" evidence="1">
    <location>
        <position position="73"/>
    </location>
</feature>
<protein>
    <submittedName>
        <fullName evidence="3">Response regulator</fullName>
    </submittedName>
</protein>
<dbReference type="RefSeq" id="WP_160381853.1">
    <property type="nucleotide sequence ID" value="NZ_WNXQ01000003.1"/>
</dbReference>
<dbReference type="PROSITE" id="PS50110">
    <property type="entry name" value="RESPONSE_REGULATORY"/>
    <property type="match status" value="1"/>
</dbReference>
<sequence length="205" mass="22544">MHVNTALNRLPTARHSDLSGAHCLVIDDSMIDRYLICHTLREVLSGADIVECATLADAFDCLAREKFDLILADRSLPDGDGEVLALEPQQEAAVLILSGEYFPEEEGLDRQEIAFLHKDDLTAQSLARNLKMLKVPTGKGIRMHSPLATHSVQPGFRTDDKASIARGLRLLRTVRSCGSHASADDMSELLREIEQVLSGLDTRLS</sequence>
<dbReference type="Gene3D" id="3.40.50.2300">
    <property type="match status" value="1"/>
</dbReference>
<evidence type="ECO:0000256" key="1">
    <source>
        <dbReference type="PROSITE-ProRule" id="PRU00169"/>
    </source>
</evidence>
<dbReference type="GO" id="GO:0000160">
    <property type="term" value="P:phosphorelay signal transduction system"/>
    <property type="evidence" value="ECO:0007669"/>
    <property type="project" value="InterPro"/>
</dbReference>
<evidence type="ECO:0000313" key="3">
    <source>
        <dbReference type="EMBL" id="MWB77576.1"/>
    </source>
</evidence>